<protein>
    <submittedName>
        <fullName evidence="1">Uncharacterized protein</fullName>
    </submittedName>
</protein>
<sequence length="177" mass="19075">MRAVAATENSGQLNSSNAHPLFGLSGLSDLVEVGCGGLRLAQGDHLGNSQQKWELIPGQPLFPLCFLLHPRQSTGRTHSSHHWIVTATVTVAVVTVESLPESRSPLSPVPVPIHTLFDQKPLSVSPLSSPCIRYGTQPSPSRHDIPAQRVNPRFRRPSCLANCCGYGVGKGRLEVCE</sequence>
<evidence type="ECO:0000313" key="2">
    <source>
        <dbReference type="Proteomes" id="UP001243989"/>
    </source>
</evidence>
<dbReference type="Proteomes" id="UP001243989">
    <property type="component" value="Unassembled WGS sequence"/>
</dbReference>
<dbReference type="EMBL" id="JAHMHQ010000005">
    <property type="protein sequence ID" value="KAK1639981.1"/>
    <property type="molecule type" value="Genomic_DNA"/>
</dbReference>
<gene>
    <name evidence="1" type="ORF">BDP81DRAFT_186425</name>
</gene>
<dbReference type="RefSeq" id="XP_060448588.1">
    <property type="nucleotide sequence ID" value="XM_060582360.1"/>
</dbReference>
<organism evidence="1 2">
    <name type="scientific">Colletotrichum phormii</name>
    <dbReference type="NCBI Taxonomy" id="359342"/>
    <lineage>
        <taxon>Eukaryota</taxon>
        <taxon>Fungi</taxon>
        <taxon>Dikarya</taxon>
        <taxon>Ascomycota</taxon>
        <taxon>Pezizomycotina</taxon>
        <taxon>Sordariomycetes</taxon>
        <taxon>Hypocreomycetidae</taxon>
        <taxon>Glomerellales</taxon>
        <taxon>Glomerellaceae</taxon>
        <taxon>Colletotrichum</taxon>
        <taxon>Colletotrichum acutatum species complex</taxon>
    </lineage>
</organism>
<reference evidence="1" key="1">
    <citation type="submission" date="2021-06" db="EMBL/GenBank/DDBJ databases">
        <title>Comparative genomics, transcriptomics and evolutionary studies reveal genomic signatures of adaptation to plant cell wall in hemibiotrophic fungi.</title>
        <authorList>
            <consortium name="DOE Joint Genome Institute"/>
            <person name="Baroncelli R."/>
            <person name="Diaz J.F."/>
            <person name="Benocci T."/>
            <person name="Peng M."/>
            <person name="Battaglia E."/>
            <person name="Haridas S."/>
            <person name="Andreopoulos W."/>
            <person name="Labutti K."/>
            <person name="Pangilinan J."/>
            <person name="Floch G.L."/>
            <person name="Makela M.R."/>
            <person name="Henrissat B."/>
            <person name="Grigoriev I.V."/>
            <person name="Crouch J.A."/>
            <person name="De Vries R.P."/>
            <person name="Sukno S.A."/>
            <person name="Thon M.R."/>
        </authorList>
    </citation>
    <scope>NUCLEOTIDE SEQUENCE</scope>
    <source>
        <strain evidence="1">CBS 102054</strain>
    </source>
</reference>
<evidence type="ECO:0000313" key="1">
    <source>
        <dbReference type="EMBL" id="KAK1639981.1"/>
    </source>
</evidence>
<proteinExistence type="predicted"/>
<dbReference type="AlphaFoldDB" id="A0AAI9ZY28"/>
<comment type="caution">
    <text evidence="1">The sequence shown here is derived from an EMBL/GenBank/DDBJ whole genome shotgun (WGS) entry which is preliminary data.</text>
</comment>
<keyword evidence="2" id="KW-1185">Reference proteome</keyword>
<name>A0AAI9ZY28_9PEZI</name>
<accession>A0AAI9ZY28</accession>
<dbReference type="GeneID" id="85467222"/>